<evidence type="ECO:0000256" key="11">
    <source>
        <dbReference type="ARBA" id="ARBA00022989"/>
    </source>
</evidence>
<keyword evidence="8" id="KW-0547">Nucleotide-binding</keyword>
<dbReference type="InterPro" id="IPR003660">
    <property type="entry name" value="HAMP_dom"/>
</dbReference>
<evidence type="ECO:0000256" key="14">
    <source>
        <dbReference type="SAM" id="Phobius"/>
    </source>
</evidence>
<dbReference type="SMART" id="SM00304">
    <property type="entry name" value="HAMP"/>
    <property type="match status" value="1"/>
</dbReference>
<keyword evidence="10" id="KW-0067">ATP-binding</keyword>
<evidence type="ECO:0000256" key="6">
    <source>
        <dbReference type="ARBA" id="ARBA00022679"/>
    </source>
</evidence>
<dbReference type="Pfam" id="PF00672">
    <property type="entry name" value="HAMP"/>
    <property type="match status" value="1"/>
</dbReference>
<dbReference type="CDD" id="cd06225">
    <property type="entry name" value="HAMP"/>
    <property type="match status" value="1"/>
</dbReference>
<feature type="domain" description="HAMP" evidence="16">
    <location>
        <begin position="177"/>
        <end position="231"/>
    </location>
</feature>
<evidence type="ECO:0000256" key="1">
    <source>
        <dbReference type="ARBA" id="ARBA00000085"/>
    </source>
</evidence>
<dbReference type="GO" id="GO:0005524">
    <property type="term" value="F:ATP binding"/>
    <property type="evidence" value="ECO:0007669"/>
    <property type="project" value="UniProtKB-KW"/>
</dbReference>
<comment type="catalytic activity">
    <reaction evidence="1">
        <text>ATP + protein L-histidine = ADP + protein N-phospho-L-histidine.</text>
        <dbReference type="EC" id="2.7.13.3"/>
    </reaction>
</comment>
<evidence type="ECO:0000256" key="5">
    <source>
        <dbReference type="ARBA" id="ARBA00022553"/>
    </source>
</evidence>
<keyword evidence="5" id="KW-0597">Phosphoprotein</keyword>
<dbReference type="Proteomes" id="UP000214666">
    <property type="component" value="Chromosome"/>
</dbReference>
<feature type="transmembrane region" description="Helical" evidence="14">
    <location>
        <begin position="12"/>
        <end position="30"/>
    </location>
</feature>
<keyword evidence="12" id="KW-0902">Two-component regulatory system</keyword>
<dbReference type="InterPro" id="IPR036890">
    <property type="entry name" value="HATPase_C_sf"/>
</dbReference>
<dbReference type="InterPro" id="IPR050428">
    <property type="entry name" value="TCS_sensor_his_kinase"/>
</dbReference>
<evidence type="ECO:0000256" key="7">
    <source>
        <dbReference type="ARBA" id="ARBA00022692"/>
    </source>
</evidence>
<dbReference type="CDD" id="cd00082">
    <property type="entry name" value="HisKA"/>
    <property type="match status" value="1"/>
</dbReference>
<evidence type="ECO:0000259" key="16">
    <source>
        <dbReference type="PROSITE" id="PS50885"/>
    </source>
</evidence>
<evidence type="ECO:0000259" key="15">
    <source>
        <dbReference type="PROSITE" id="PS50109"/>
    </source>
</evidence>
<evidence type="ECO:0000313" key="18">
    <source>
        <dbReference type="Proteomes" id="UP000214666"/>
    </source>
</evidence>
<evidence type="ECO:0000256" key="10">
    <source>
        <dbReference type="ARBA" id="ARBA00022840"/>
    </source>
</evidence>
<evidence type="ECO:0000256" key="3">
    <source>
        <dbReference type="ARBA" id="ARBA00012438"/>
    </source>
</evidence>
<dbReference type="GO" id="GO:0000155">
    <property type="term" value="F:phosphorelay sensor kinase activity"/>
    <property type="evidence" value="ECO:0007669"/>
    <property type="project" value="InterPro"/>
</dbReference>
<keyword evidence="9 17" id="KW-0418">Kinase</keyword>
<feature type="domain" description="Histidine kinase" evidence="15">
    <location>
        <begin position="239"/>
        <end position="452"/>
    </location>
</feature>
<keyword evidence="7 14" id="KW-0812">Transmembrane</keyword>
<evidence type="ECO:0000256" key="2">
    <source>
        <dbReference type="ARBA" id="ARBA00004651"/>
    </source>
</evidence>
<evidence type="ECO:0000256" key="9">
    <source>
        <dbReference type="ARBA" id="ARBA00022777"/>
    </source>
</evidence>
<dbReference type="PROSITE" id="PS50109">
    <property type="entry name" value="HIS_KIN"/>
    <property type="match status" value="1"/>
</dbReference>
<accession>A0A222WQD2</accession>
<keyword evidence="18" id="KW-1185">Reference proteome</keyword>
<keyword evidence="4" id="KW-1003">Cell membrane</keyword>
<keyword evidence="6" id="KW-0808">Transferase</keyword>
<dbReference type="Pfam" id="PF00512">
    <property type="entry name" value="HisKA"/>
    <property type="match status" value="1"/>
</dbReference>
<dbReference type="Gene3D" id="3.30.565.10">
    <property type="entry name" value="Histidine kinase-like ATPase, C-terminal domain"/>
    <property type="match status" value="1"/>
</dbReference>
<dbReference type="EMBL" id="CP020028">
    <property type="protein sequence ID" value="ASR48356.1"/>
    <property type="molecule type" value="Genomic_DNA"/>
</dbReference>
<dbReference type="SUPFAM" id="SSF55874">
    <property type="entry name" value="ATPase domain of HSP90 chaperone/DNA topoisomerase II/histidine kinase"/>
    <property type="match status" value="1"/>
</dbReference>
<dbReference type="Pfam" id="PF02518">
    <property type="entry name" value="HATPase_c"/>
    <property type="match status" value="1"/>
</dbReference>
<organism evidence="17 18">
    <name type="scientific">Paenibacillus kribbensis</name>
    <dbReference type="NCBI Taxonomy" id="172713"/>
    <lineage>
        <taxon>Bacteria</taxon>
        <taxon>Bacillati</taxon>
        <taxon>Bacillota</taxon>
        <taxon>Bacilli</taxon>
        <taxon>Bacillales</taxon>
        <taxon>Paenibacillaceae</taxon>
        <taxon>Paenibacillus</taxon>
    </lineage>
</organism>
<gene>
    <name evidence="17" type="ORF">B4V02_17450</name>
</gene>
<evidence type="ECO:0000256" key="12">
    <source>
        <dbReference type="ARBA" id="ARBA00023012"/>
    </source>
</evidence>
<dbReference type="PROSITE" id="PS50885">
    <property type="entry name" value="HAMP"/>
    <property type="match status" value="1"/>
</dbReference>
<evidence type="ECO:0000256" key="4">
    <source>
        <dbReference type="ARBA" id="ARBA00022475"/>
    </source>
</evidence>
<dbReference type="SMART" id="SM00387">
    <property type="entry name" value="HATPase_c"/>
    <property type="match status" value="1"/>
</dbReference>
<dbReference type="Gene3D" id="1.10.287.130">
    <property type="match status" value="1"/>
</dbReference>
<dbReference type="GO" id="GO:0005886">
    <property type="term" value="C:plasma membrane"/>
    <property type="evidence" value="ECO:0007669"/>
    <property type="project" value="UniProtKB-SubCell"/>
</dbReference>
<dbReference type="InterPro" id="IPR005467">
    <property type="entry name" value="His_kinase_dom"/>
</dbReference>
<comment type="subcellular location">
    <subcellularLocation>
        <location evidence="2">Cell membrane</location>
        <topology evidence="2">Multi-pass membrane protein</topology>
    </subcellularLocation>
</comment>
<feature type="transmembrane region" description="Helical" evidence="14">
    <location>
        <begin position="152"/>
        <end position="176"/>
    </location>
</feature>
<dbReference type="AlphaFoldDB" id="A0A222WQD2"/>
<dbReference type="PRINTS" id="PR00344">
    <property type="entry name" value="BCTRLSENSOR"/>
</dbReference>
<dbReference type="RefSeq" id="WP_094155753.1">
    <property type="nucleotide sequence ID" value="NZ_CP020028.1"/>
</dbReference>
<keyword evidence="11 14" id="KW-1133">Transmembrane helix</keyword>
<dbReference type="STRING" id="172713.GCA_001705305_00064"/>
<evidence type="ECO:0000256" key="13">
    <source>
        <dbReference type="ARBA" id="ARBA00023136"/>
    </source>
</evidence>
<dbReference type="KEGG" id="pkb:B4V02_17450"/>
<dbReference type="InterPro" id="IPR036097">
    <property type="entry name" value="HisK_dim/P_sf"/>
</dbReference>
<dbReference type="InterPro" id="IPR003661">
    <property type="entry name" value="HisK_dim/P_dom"/>
</dbReference>
<evidence type="ECO:0000256" key="8">
    <source>
        <dbReference type="ARBA" id="ARBA00022741"/>
    </source>
</evidence>
<dbReference type="SUPFAM" id="SSF47384">
    <property type="entry name" value="Homodimeric domain of signal transducing histidine kinase"/>
    <property type="match status" value="1"/>
</dbReference>
<dbReference type="InterPro" id="IPR003594">
    <property type="entry name" value="HATPase_dom"/>
</dbReference>
<name>A0A222WQD2_9BACL</name>
<dbReference type="CDD" id="cd00075">
    <property type="entry name" value="HATPase"/>
    <property type="match status" value="1"/>
</dbReference>
<keyword evidence="13 14" id="KW-0472">Membrane</keyword>
<reference evidence="17 18" key="1">
    <citation type="submission" date="2017-03" db="EMBL/GenBank/DDBJ databases">
        <title>Complete genome sequence of Paenibacillus Kribbensis producing bioflocculants.</title>
        <authorList>
            <person name="Lee H.-G."/>
            <person name="Oh H.-M."/>
        </authorList>
    </citation>
    <scope>NUCLEOTIDE SEQUENCE [LARGE SCALE GENOMIC DNA]</scope>
    <source>
        <strain evidence="17 18">AM49</strain>
    </source>
</reference>
<dbReference type="SMART" id="SM00388">
    <property type="entry name" value="HisKA"/>
    <property type="match status" value="1"/>
</dbReference>
<dbReference type="PANTHER" id="PTHR45436">
    <property type="entry name" value="SENSOR HISTIDINE KINASE YKOH"/>
    <property type="match status" value="1"/>
</dbReference>
<dbReference type="InterPro" id="IPR004358">
    <property type="entry name" value="Sig_transdc_His_kin-like_C"/>
</dbReference>
<dbReference type="EC" id="2.7.13.3" evidence="3"/>
<dbReference type="OrthoDB" id="9786919at2"/>
<protein>
    <recommendedName>
        <fullName evidence="3">histidine kinase</fullName>
        <ecNumber evidence="3">2.7.13.3</ecNumber>
    </recommendedName>
</protein>
<evidence type="ECO:0000313" key="17">
    <source>
        <dbReference type="EMBL" id="ASR48356.1"/>
    </source>
</evidence>
<sequence length="453" mass="50910">MKLQNKIHTYTSLLLAVLLVAIHFSVYFLFSQLSINSRKDQVEATAENIIRGIQRAPASVAAEDLLRAYVPLDGMLRLMNPKGDFLPPITSSSEQSLSLMKSAYNETRQVRMITHENKRYILVSVPMIWTNGEVVNLQVTESLQPTMQTLQVLRIVLVAVTGIALIPVMISGRLLGRLITRPITSMIRTMKEIQRSGKFKRLSLDATSRDELVEMGETFNDMIELLERNFVRQEQFVSNASHELKTPLTIIESYASLLKRRGLQHPNIFAESVEAIHSEAIRMKDMIEQLLHLAKNEEQWNVVLEPVRLTKVATELKATFENAFARQIHLDIQADCIGYTDENKLKQLLFIFLDNARKYSDEPVRLTIDAVGDTPQPCIRITDRGIGIPEDKLSKVFDRFYRVDEARNREEGGAGLGLALATGIAQAIHAHIGLESIQGSGTTATIILPSVPK</sequence>
<proteinExistence type="predicted"/>
<dbReference type="Gene3D" id="6.10.340.10">
    <property type="match status" value="1"/>
</dbReference>
<dbReference type="PANTHER" id="PTHR45436:SF5">
    <property type="entry name" value="SENSOR HISTIDINE KINASE TRCS"/>
    <property type="match status" value="1"/>
</dbReference>
<dbReference type="FunFam" id="1.10.287.130:FF:000001">
    <property type="entry name" value="Two-component sensor histidine kinase"/>
    <property type="match status" value="1"/>
</dbReference>